<organism evidence="2 3">
    <name type="scientific">Methanomethylovorans hollandica (strain DSM 15978 / NBRC 107637 / DMS1)</name>
    <dbReference type="NCBI Taxonomy" id="867904"/>
    <lineage>
        <taxon>Archaea</taxon>
        <taxon>Methanobacteriati</taxon>
        <taxon>Methanobacteriota</taxon>
        <taxon>Stenosarchaea group</taxon>
        <taxon>Methanomicrobia</taxon>
        <taxon>Methanosarcinales</taxon>
        <taxon>Methanosarcinaceae</taxon>
        <taxon>Methanomethylovorans</taxon>
    </lineage>
</organism>
<keyword evidence="3" id="KW-1185">Reference proteome</keyword>
<reference evidence="3" key="1">
    <citation type="submission" date="2012-02" db="EMBL/GenBank/DDBJ databases">
        <title>Complete sequence of chromosome of Methanomethylovorans hollandica DSM 15978.</title>
        <authorList>
            <person name="Lucas S."/>
            <person name="Copeland A."/>
            <person name="Lapidus A."/>
            <person name="Glavina del Rio T."/>
            <person name="Dalin E."/>
            <person name="Tice H."/>
            <person name="Bruce D."/>
            <person name="Goodwin L."/>
            <person name="Pitluck S."/>
            <person name="Peters L."/>
            <person name="Mikhailova N."/>
            <person name="Held B."/>
            <person name="Kyrpides N."/>
            <person name="Mavromatis K."/>
            <person name="Ivanova N."/>
            <person name="Brettin T."/>
            <person name="Detter J.C."/>
            <person name="Han C."/>
            <person name="Larimer F."/>
            <person name="Land M."/>
            <person name="Hauser L."/>
            <person name="Markowitz V."/>
            <person name="Cheng J.-F."/>
            <person name="Hugenholtz P."/>
            <person name="Woyke T."/>
            <person name="Wu D."/>
            <person name="Spring S."/>
            <person name="Schroeder M."/>
            <person name="Brambilla E."/>
            <person name="Klenk H.-P."/>
            <person name="Eisen J.A."/>
        </authorList>
    </citation>
    <scope>NUCLEOTIDE SEQUENCE [LARGE SCALE GENOMIC DNA]</scope>
    <source>
        <strain evidence="3">DSM 15978 / NBRC 107637 / DMS1</strain>
    </source>
</reference>
<feature type="transmembrane region" description="Helical" evidence="1">
    <location>
        <begin position="6"/>
        <end position="24"/>
    </location>
</feature>
<evidence type="ECO:0000313" key="3">
    <source>
        <dbReference type="Proteomes" id="UP000010866"/>
    </source>
</evidence>
<dbReference type="AlphaFoldDB" id="L0KUH0"/>
<evidence type="ECO:0000256" key="1">
    <source>
        <dbReference type="SAM" id="Phobius"/>
    </source>
</evidence>
<evidence type="ECO:0000313" key="2">
    <source>
        <dbReference type="EMBL" id="AGB48310.1"/>
    </source>
</evidence>
<keyword evidence="1" id="KW-0812">Transmembrane</keyword>
<name>L0KUH0_METHD</name>
<dbReference type="STRING" id="867904.Metho_0012"/>
<gene>
    <name evidence="2" type="ordered locus">Metho_0012</name>
</gene>
<sequence length="33" mass="3756">MDTWTMINGAIYLIDFLLIGWVLLDAVKVSKKS</sequence>
<accession>L0KUH0</accession>
<dbReference type="KEGG" id="mhz:Metho_0012"/>
<dbReference type="Proteomes" id="UP000010866">
    <property type="component" value="Chromosome"/>
</dbReference>
<dbReference type="EMBL" id="CP003362">
    <property type="protein sequence ID" value="AGB48310.1"/>
    <property type="molecule type" value="Genomic_DNA"/>
</dbReference>
<proteinExistence type="predicted"/>
<protein>
    <submittedName>
        <fullName evidence="2">Uncharacterized protein</fullName>
    </submittedName>
</protein>
<dbReference type="HOGENOM" id="CLU_3394523_0_0_2"/>
<keyword evidence="1" id="KW-0472">Membrane</keyword>
<keyword evidence="1" id="KW-1133">Transmembrane helix</keyword>